<keyword evidence="9" id="KW-1185">Reference proteome</keyword>
<dbReference type="Pfam" id="PF13920">
    <property type="entry name" value="zf-C3HC4_3"/>
    <property type="match status" value="1"/>
</dbReference>
<keyword evidence="1" id="KW-0479">Metal-binding</keyword>
<evidence type="ECO:0000259" key="6">
    <source>
        <dbReference type="PROSITE" id="PS50089"/>
    </source>
</evidence>
<accession>A0A0C9VNE5</accession>
<dbReference type="PANTHER" id="PTHR23327">
    <property type="entry name" value="RING FINGER PROTEIN 127"/>
    <property type="match status" value="1"/>
</dbReference>
<dbReference type="InterPro" id="IPR001841">
    <property type="entry name" value="Znf_RING"/>
</dbReference>
<dbReference type="InterPro" id="IPR013083">
    <property type="entry name" value="Znf_RING/FYVE/PHD"/>
</dbReference>
<evidence type="ECO:0000256" key="2">
    <source>
        <dbReference type="ARBA" id="ARBA00022771"/>
    </source>
</evidence>
<protein>
    <recommendedName>
        <fullName evidence="10">RING-14 protein</fullName>
    </recommendedName>
</protein>
<evidence type="ECO:0000259" key="7">
    <source>
        <dbReference type="PROSITE" id="PS51382"/>
    </source>
</evidence>
<dbReference type="EMBL" id="KN837153">
    <property type="protein sequence ID" value="KIJ39266.1"/>
    <property type="molecule type" value="Genomic_DNA"/>
</dbReference>
<feature type="domain" description="RING-type" evidence="6">
    <location>
        <begin position="473"/>
        <end position="512"/>
    </location>
</feature>
<dbReference type="GO" id="GO:0008270">
    <property type="term" value="F:zinc ion binding"/>
    <property type="evidence" value="ECO:0007669"/>
    <property type="project" value="UniProtKB-KW"/>
</dbReference>
<feature type="compositionally biased region" description="Basic and acidic residues" evidence="5">
    <location>
        <begin position="60"/>
        <end position="75"/>
    </location>
</feature>
<organism evidence="8 9">
    <name type="scientific">Sphaerobolus stellatus (strain SS14)</name>
    <dbReference type="NCBI Taxonomy" id="990650"/>
    <lineage>
        <taxon>Eukaryota</taxon>
        <taxon>Fungi</taxon>
        <taxon>Dikarya</taxon>
        <taxon>Basidiomycota</taxon>
        <taxon>Agaricomycotina</taxon>
        <taxon>Agaricomycetes</taxon>
        <taxon>Phallomycetidae</taxon>
        <taxon>Geastrales</taxon>
        <taxon>Sphaerobolaceae</taxon>
        <taxon>Sphaerobolus</taxon>
    </lineage>
</organism>
<dbReference type="SMART" id="SM00184">
    <property type="entry name" value="RING"/>
    <property type="match status" value="1"/>
</dbReference>
<evidence type="ECO:0000256" key="5">
    <source>
        <dbReference type="SAM" id="MobiDB-lite"/>
    </source>
</evidence>
<reference evidence="8 9" key="1">
    <citation type="submission" date="2014-06" db="EMBL/GenBank/DDBJ databases">
        <title>Evolutionary Origins and Diversification of the Mycorrhizal Mutualists.</title>
        <authorList>
            <consortium name="DOE Joint Genome Institute"/>
            <consortium name="Mycorrhizal Genomics Consortium"/>
            <person name="Kohler A."/>
            <person name="Kuo A."/>
            <person name="Nagy L.G."/>
            <person name="Floudas D."/>
            <person name="Copeland A."/>
            <person name="Barry K.W."/>
            <person name="Cichocki N."/>
            <person name="Veneault-Fourrey C."/>
            <person name="LaButti K."/>
            <person name="Lindquist E.A."/>
            <person name="Lipzen A."/>
            <person name="Lundell T."/>
            <person name="Morin E."/>
            <person name="Murat C."/>
            <person name="Riley R."/>
            <person name="Ohm R."/>
            <person name="Sun H."/>
            <person name="Tunlid A."/>
            <person name="Henrissat B."/>
            <person name="Grigoriev I.V."/>
            <person name="Hibbett D.S."/>
            <person name="Martin F."/>
        </authorList>
    </citation>
    <scope>NUCLEOTIDE SEQUENCE [LARGE SCALE GENOMIC DNA]</scope>
    <source>
        <strain evidence="8 9">SS14</strain>
    </source>
</reference>
<dbReference type="OrthoDB" id="5588846at2759"/>
<evidence type="ECO:0000313" key="8">
    <source>
        <dbReference type="EMBL" id="KIJ39266.1"/>
    </source>
</evidence>
<dbReference type="SUPFAM" id="SSF57850">
    <property type="entry name" value="RING/U-box"/>
    <property type="match status" value="1"/>
</dbReference>
<dbReference type="PROSITE" id="PS00518">
    <property type="entry name" value="ZF_RING_1"/>
    <property type="match status" value="1"/>
</dbReference>
<dbReference type="Pfam" id="PF03105">
    <property type="entry name" value="SPX"/>
    <property type="match status" value="1"/>
</dbReference>
<dbReference type="InterPro" id="IPR017907">
    <property type="entry name" value="Znf_RING_CS"/>
</dbReference>
<evidence type="ECO:0008006" key="10">
    <source>
        <dbReference type="Google" id="ProtNLM"/>
    </source>
</evidence>
<dbReference type="AlphaFoldDB" id="A0A0C9VNE5"/>
<feature type="region of interest" description="Disordered" evidence="5">
    <location>
        <begin position="150"/>
        <end position="177"/>
    </location>
</feature>
<dbReference type="PANTHER" id="PTHR23327:SF51">
    <property type="entry name" value="TRANSCRIPTIONAL REGULATOR OF YEAST FORM ADHERENCE 3"/>
    <property type="match status" value="1"/>
</dbReference>
<keyword evidence="3" id="KW-0862">Zinc</keyword>
<evidence type="ECO:0000256" key="1">
    <source>
        <dbReference type="ARBA" id="ARBA00022723"/>
    </source>
</evidence>
<dbReference type="PROSITE" id="PS51382">
    <property type="entry name" value="SPX"/>
    <property type="match status" value="1"/>
</dbReference>
<dbReference type="Gene3D" id="3.30.40.10">
    <property type="entry name" value="Zinc/RING finger domain, C3HC4 (zinc finger)"/>
    <property type="match status" value="1"/>
</dbReference>
<dbReference type="HOGENOM" id="CLU_017137_2_0_1"/>
<dbReference type="Proteomes" id="UP000054279">
    <property type="component" value="Unassembled WGS sequence"/>
</dbReference>
<evidence type="ECO:0000256" key="4">
    <source>
        <dbReference type="PROSITE-ProRule" id="PRU00175"/>
    </source>
</evidence>
<name>A0A0C9VNE5_SPHS4</name>
<evidence type="ECO:0000313" key="9">
    <source>
        <dbReference type="Proteomes" id="UP000054279"/>
    </source>
</evidence>
<dbReference type="PROSITE" id="PS50089">
    <property type="entry name" value="ZF_RING_2"/>
    <property type="match status" value="1"/>
</dbReference>
<feature type="domain" description="SPX" evidence="7">
    <location>
        <begin position="1"/>
        <end position="435"/>
    </location>
</feature>
<evidence type="ECO:0000256" key="3">
    <source>
        <dbReference type="ARBA" id="ARBA00022833"/>
    </source>
</evidence>
<keyword evidence="2 4" id="KW-0863">Zinc-finger</keyword>
<gene>
    <name evidence="8" type="ORF">M422DRAFT_49674</name>
</gene>
<sequence>MHFAKTYSQLLLTLPNEFRNSAIEYRQLKKLIKELVAELEALGLTPDVLQDLLQRENVADGASKGKERAHGERSADANAEPLLSVSLPESVVTESRISLSSSPARVIYELEDVDHKGEIVPRLRLWLKETTLRLDAVKAKQGGLSSAKLEEIPDSDSDVGTEVGSEDRTSNTPNTPVMKAEKIAPDEVVAITPLASHSKRVLLWDLQERPSIRRASSWSEVSSDEGPVGWTINDDIVHADDDAMFNIVEITDNNTDIQSPLSPVNDKDNSHEVIIPLASDTAFFRLLRNALESLSSALLQSEEELKRQIQVLARVVSDTSRPASAGGKSDLYTWRAIFQLYMESQVFESTSERDRGDRSLEDSENRLALFARRVGESGFNFNLVKSRNGLERFLELNLTLMNIKKFQHANAEAARKILKKHAKRTALPLPTSATELIPALEIGSVTASIPHVLVVSLTESLMPIIPVIDDYLCLICTSIAFKPIRLDCGHLFCVRCLVKMQKTGNDHCPMCRAPTVLIANKANLDHALSNFMLDWFPVETKEKAKSNDLESTKEQMEELGIDTRCLIM</sequence>
<proteinExistence type="predicted"/>
<feature type="region of interest" description="Disordered" evidence="5">
    <location>
        <begin position="60"/>
        <end position="80"/>
    </location>
</feature>
<dbReference type="InterPro" id="IPR004331">
    <property type="entry name" value="SPX_dom"/>
</dbReference>